<dbReference type="InterPro" id="IPR032675">
    <property type="entry name" value="LRR_dom_sf"/>
</dbReference>
<evidence type="ECO:0000256" key="1">
    <source>
        <dbReference type="ARBA" id="ARBA00010476"/>
    </source>
</evidence>
<feature type="domain" description="Co-chaperone HscB C-terminal oligomerisation" evidence="4">
    <location>
        <begin position="1187"/>
        <end position="1258"/>
    </location>
</feature>
<dbReference type="GO" id="GO:0051259">
    <property type="term" value="P:protein complex oligomerization"/>
    <property type="evidence" value="ECO:0007669"/>
    <property type="project" value="InterPro"/>
</dbReference>
<feature type="region of interest" description="Disordered" evidence="3">
    <location>
        <begin position="938"/>
        <end position="957"/>
    </location>
</feature>
<accession>A0A194V1K8</accession>
<dbReference type="SUPFAM" id="SSF52047">
    <property type="entry name" value="RNI-like"/>
    <property type="match status" value="1"/>
</dbReference>
<reference evidence="6" key="1">
    <citation type="submission" date="2014-12" db="EMBL/GenBank/DDBJ databases">
        <title>Genome Sequence of Valsa Canker Pathogens Uncovers a Specific Adaption of Colonization on Woody Bark.</title>
        <authorList>
            <person name="Yin Z."/>
            <person name="Liu H."/>
            <person name="Gao X."/>
            <person name="Li Z."/>
            <person name="Song N."/>
            <person name="Ke X."/>
            <person name="Dai Q."/>
            <person name="Wu Y."/>
            <person name="Sun Y."/>
            <person name="Xu J.-R."/>
            <person name="Kang Z.K."/>
            <person name="Wang L."/>
            <person name="Huang L."/>
        </authorList>
    </citation>
    <scope>NUCLEOTIDE SEQUENCE [LARGE SCALE GENOMIC DNA]</scope>
    <source>
        <strain evidence="6">SXYL134</strain>
    </source>
</reference>
<proteinExistence type="inferred from homology"/>
<dbReference type="EMBL" id="KN714705">
    <property type="protein sequence ID" value="KUI57835.1"/>
    <property type="molecule type" value="Genomic_DNA"/>
</dbReference>
<dbReference type="SUPFAM" id="SSF47144">
    <property type="entry name" value="HSC20 (HSCB), C-terminal oligomerisation domain"/>
    <property type="match status" value="1"/>
</dbReference>
<feature type="compositionally biased region" description="Basic and acidic residues" evidence="3">
    <location>
        <begin position="1133"/>
        <end position="1142"/>
    </location>
</feature>
<dbReference type="GO" id="GO:0051087">
    <property type="term" value="F:protein-folding chaperone binding"/>
    <property type="evidence" value="ECO:0007669"/>
    <property type="project" value="InterPro"/>
</dbReference>
<dbReference type="Gene3D" id="1.10.287.110">
    <property type="entry name" value="DnaJ domain"/>
    <property type="match status" value="1"/>
</dbReference>
<dbReference type="PANTHER" id="PTHR14021">
    <property type="entry name" value="IRON-SULFUR CLUSTER CO-CHAPERONE PROTEIN HSCB"/>
    <property type="match status" value="1"/>
</dbReference>
<dbReference type="OrthoDB" id="3210378at2759"/>
<evidence type="ECO:0000256" key="3">
    <source>
        <dbReference type="SAM" id="MobiDB-lite"/>
    </source>
</evidence>
<comment type="similarity">
    <text evidence="1">Belongs to the HscB family.</text>
</comment>
<name>A0A194V1K8_CYTMA</name>
<dbReference type="InterPro" id="IPR009073">
    <property type="entry name" value="HscB_oligo_C"/>
</dbReference>
<dbReference type="Gene3D" id="3.80.10.10">
    <property type="entry name" value="Ribonuclease Inhibitor"/>
    <property type="match status" value="1"/>
</dbReference>
<feature type="region of interest" description="Disordered" evidence="3">
    <location>
        <begin position="690"/>
        <end position="756"/>
    </location>
</feature>
<dbReference type="InterPro" id="IPR036386">
    <property type="entry name" value="HscB_C_sf"/>
</dbReference>
<feature type="compositionally biased region" description="Gly residues" evidence="3">
    <location>
        <begin position="882"/>
        <end position="896"/>
    </location>
</feature>
<feature type="compositionally biased region" description="Low complexity" evidence="3">
    <location>
        <begin position="119"/>
        <end position="139"/>
    </location>
</feature>
<feature type="compositionally biased region" description="Basic residues" evidence="3">
    <location>
        <begin position="143"/>
        <end position="158"/>
    </location>
</feature>
<feature type="region of interest" description="Disordered" evidence="3">
    <location>
        <begin position="116"/>
        <end position="170"/>
    </location>
</feature>
<dbReference type="GO" id="GO:0001671">
    <property type="term" value="F:ATPase activator activity"/>
    <property type="evidence" value="ECO:0007669"/>
    <property type="project" value="InterPro"/>
</dbReference>
<feature type="region of interest" description="Disordered" evidence="3">
    <location>
        <begin position="1104"/>
        <end position="1144"/>
    </location>
</feature>
<sequence>MAAVNVSRPSKQPPATGSWDDLLRNRGQDKAQARAQHARSRRSQTIDQLNIGTIGTNGRPNSQPRADFVPVRPRTMMHNAEHRTSQAFSAQIAAVNGSPSPLAQEVIIGSAAEMNQKTPQVSQHSQQSQQGQQGQQNQPGQPPKHRPGMYARPRRLTHGRNMSGPNSAGATSFQSFDAMVSPEGRVRANSWAGMPVIDEAMAFQTFPPTNATLRNTGAGWPQRPEITRQMHPSKPGPNDQFDRLPSEVLSLILGHLRRLHLVEESNSCATCWMRDCCSVALCNKGWLDVARKELYTDIQLVGQDSKQSRKKWDGLYMPRLVLLRRSIRGNVELAPLVRSLKVPALPDDAPIETWEYHDMVASVVMACPNLERVDGFYPSYRLGSDSRFFHALSTRRNLKEMTWVLEAAPEVSVELHHAQRAARASKSAKKRYSKHPSALRAPSQLDDYLVSALANQFVARHERWEALSHLTIHCLPGPSLAPFCLINATCSHLRSLKSLYLSQVPAQTFDDESLRNLPIALKKLTLFKCAGVTSAGLSVFATRAAASELETLTLVHQNVDSLPVLVRIFAHLSKLTTFSLVQAAAPTMVEDMFMFMPYLASQSLKKLHWDIFESGVASPNGESGVTRADDILSRSISANGFPKLRRLRVPNDPEGLFQALCRPMERIDLPGDRFRNGIVNQATTTTAGKILANGTGNGSSTEINNTTRKYPSSSMRSYNGSGSGADIVPASPDSPGGRRCSSETKDSGKALSLPSREYGSDLHQARLAAQARLEAARSFPKFETCLIDEDGKVLSSEGLAGFIGDVRSQIYYCLTPDAGGNDERGGLVGVAEVLEDGGEDLFGRGDVSSNAGGGFGAGTVLRREEEPALPGKGKLTKTNNGAGNGRRGSGGNGDGGLVKVKEGCTGRWNSGDDGEDAVVVDKKGAKAERWWHVERGFDVIPGSPRRNAEADSQNAEAEFPRGAQLHFTLELAGVCASCAQRRLAPATATASRSLVLASRTYSTGAGLATPRRAGTASSSSSTIPPPPAPQRRWLSGCSALRSQGTTTEKVEEKEEEQTNTKTDYKPLPYYALFPQTLPDGAPPDGPFDIDVRALRREFLQLQAASHPDYHHSAQTTTTEDPSTPSNTTSSSKSHSEPRRKAEALSSHINSAYKTLSSPLLRAHYILAERYGIDLAGDEASRISGPPDPELLTEVLYARETIEDAGSEKDLEALTAENDARIEEAVSRLGRALEKGDIAGAVGETVRLRYWENIRESVKNWEAGGSVVLQH</sequence>
<gene>
    <name evidence="5" type="ORF">VP1G_05180</name>
</gene>
<dbReference type="STRING" id="694573.A0A194V1K8"/>
<keyword evidence="2" id="KW-0143">Chaperone</keyword>
<dbReference type="GO" id="GO:0005739">
    <property type="term" value="C:mitochondrion"/>
    <property type="evidence" value="ECO:0007669"/>
    <property type="project" value="TreeGrafter"/>
</dbReference>
<dbReference type="GO" id="GO:0044571">
    <property type="term" value="P:[2Fe-2S] cluster assembly"/>
    <property type="evidence" value="ECO:0007669"/>
    <property type="project" value="InterPro"/>
</dbReference>
<protein>
    <submittedName>
        <fullName evidence="5">J-type co-chaperone JAC1, mitochondrial</fullName>
    </submittedName>
</protein>
<dbReference type="Proteomes" id="UP000078576">
    <property type="component" value="Unassembled WGS sequence"/>
</dbReference>
<feature type="compositionally biased region" description="Polar residues" evidence="3">
    <location>
        <begin position="698"/>
        <end position="711"/>
    </location>
</feature>
<dbReference type="SUPFAM" id="SSF46565">
    <property type="entry name" value="Chaperone J-domain"/>
    <property type="match status" value="1"/>
</dbReference>
<dbReference type="AlphaFoldDB" id="A0A194V1K8"/>
<evidence type="ECO:0000313" key="6">
    <source>
        <dbReference type="Proteomes" id="UP000078576"/>
    </source>
</evidence>
<evidence type="ECO:0000256" key="2">
    <source>
        <dbReference type="ARBA" id="ARBA00023186"/>
    </source>
</evidence>
<organism evidence="5 6">
    <name type="scientific">Cytospora mali</name>
    <name type="common">Apple Valsa canker fungus</name>
    <name type="synonym">Valsa mali</name>
    <dbReference type="NCBI Taxonomy" id="578113"/>
    <lineage>
        <taxon>Eukaryota</taxon>
        <taxon>Fungi</taxon>
        <taxon>Dikarya</taxon>
        <taxon>Ascomycota</taxon>
        <taxon>Pezizomycotina</taxon>
        <taxon>Sordariomycetes</taxon>
        <taxon>Sordariomycetidae</taxon>
        <taxon>Diaporthales</taxon>
        <taxon>Cytosporaceae</taxon>
        <taxon>Cytospora</taxon>
    </lineage>
</organism>
<feature type="compositionally biased region" description="Basic and acidic residues" evidence="3">
    <location>
        <begin position="1048"/>
        <end position="1064"/>
    </location>
</feature>
<keyword evidence="6" id="KW-1185">Reference proteome</keyword>
<feature type="compositionally biased region" description="Basic and acidic residues" evidence="3">
    <location>
        <begin position="21"/>
        <end position="32"/>
    </location>
</feature>
<dbReference type="Gene3D" id="1.20.1280.20">
    <property type="entry name" value="HscB, C-terminal domain"/>
    <property type="match status" value="1"/>
</dbReference>
<feature type="region of interest" description="Disordered" evidence="3">
    <location>
        <begin position="1005"/>
        <end position="1067"/>
    </location>
</feature>
<feature type="compositionally biased region" description="Polar residues" evidence="3">
    <location>
        <begin position="45"/>
        <end position="64"/>
    </location>
</feature>
<dbReference type="NCBIfam" id="TIGR00714">
    <property type="entry name" value="hscB"/>
    <property type="match status" value="1"/>
</dbReference>
<dbReference type="InterPro" id="IPR036869">
    <property type="entry name" value="J_dom_sf"/>
</dbReference>
<feature type="compositionally biased region" description="Low complexity" evidence="3">
    <location>
        <begin position="1115"/>
        <end position="1132"/>
    </location>
</feature>
<dbReference type="Pfam" id="PF07743">
    <property type="entry name" value="HSCB_C"/>
    <property type="match status" value="1"/>
</dbReference>
<evidence type="ECO:0000259" key="4">
    <source>
        <dbReference type="Pfam" id="PF07743"/>
    </source>
</evidence>
<evidence type="ECO:0000313" key="5">
    <source>
        <dbReference type="EMBL" id="KUI57835.1"/>
    </source>
</evidence>
<dbReference type="InterPro" id="IPR004640">
    <property type="entry name" value="HscB"/>
</dbReference>
<feature type="region of interest" description="Disordered" evidence="3">
    <location>
        <begin position="867"/>
        <end position="896"/>
    </location>
</feature>
<dbReference type="PANTHER" id="PTHR14021:SF15">
    <property type="entry name" value="IRON-SULFUR CLUSTER CO-CHAPERONE PROTEIN HSCB"/>
    <property type="match status" value="1"/>
</dbReference>
<feature type="compositionally biased region" description="Low complexity" evidence="3">
    <location>
        <begin position="1008"/>
        <end position="1022"/>
    </location>
</feature>
<feature type="region of interest" description="Disordered" evidence="3">
    <location>
        <begin position="1"/>
        <end position="68"/>
    </location>
</feature>